<dbReference type="PANTHER" id="PTHR14030:SF4">
    <property type="entry name" value="BUB1 KINASE, ISOFORM A-RELATED"/>
    <property type="match status" value="1"/>
</dbReference>
<dbReference type="Proteomes" id="UP000762676">
    <property type="component" value="Unassembled WGS sequence"/>
</dbReference>
<dbReference type="AlphaFoldDB" id="A0AAV4EE12"/>
<dbReference type="GO" id="GO:0051754">
    <property type="term" value="P:meiotic sister chromatid cohesion, centromeric"/>
    <property type="evidence" value="ECO:0007669"/>
    <property type="project" value="TreeGrafter"/>
</dbReference>
<dbReference type="InterPro" id="IPR011009">
    <property type="entry name" value="Kinase-like_dom_sf"/>
</dbReference>
<evidence type="ECO:0000313" key="2">
    <source>
        <dbReference type="Proteomes" id="UP000762676"/>
    </source>
</evidence>
<reference evidence="1 2" key="1">
    <citation type="journal article" date="2021" name="Elife">
        <title>Chloroplast acquisition without the gene transfer in kleptoplastic sea slugs, Plakobranchus ocellatus.</title>
        <authorList>
            <person name="Maeda T."/>
            <person name="Takahashi S."/>
            <person name="Yoshida T."/>
            <person name="Shimamura S."/>
            <person name="Takaki Y."/>
            <person name="Nagai Y."/>
            <person name="Toyoda A."/>
            <person name="Suzuki Y."/>
            <person name="Arimoto A."/>
            <person name="Ishii H."/>
            <person name="Satoh N."/>
            <person name="Nishiyama T."/>
            <person name="Hasebe M."/>
            <person name="Maruyama T."/>
            <person name="Minagawa J."/>
            <person name="Obokata J."/>
            <person name="Shigenobu S."/>
        </authorList>
    </citation>
    <scope>NUCLEOTIDE SEQUENCE [LARGE SCALE GENOMIC DNA]</scope>
</reference>
<keyword evidence="1" id="KW-0808">Transferase</keyword>
<sequence>MLEFKRPLVKLIDFGQSIDMTMFPPETTFTAKIHTSGFQCIEMKTNRPWTYQTDLFGLAGTIHVVLFGSYMNVFQEHGVWRTTGNFVRKWNTPLWKQLFHELLNVPSCWHLPDLAALRQEFEKYFHQKLTTSYASWVRRLHLDLNSS</sequence>
<evidence type="ECO:0000313" key="1">
    <source>
        <dbReference type="EMBL" id="GFR58892.1"/>
    </source>
</evidence>
<dbReference type="EMBL" id="BMAT01003620">
    <property type="protein sequence ID" value="GFR58892.1"/>
    <property type="molecule type" value="Genomic_DNA"/>
</dbReference>
<protein>
    <submittedName>
        <fullName evidence="1">Mitotic checkpoint serine/threonine-protein kinase BUB1-like</fullName>
    </submittedName>
</protein>
<accession>A0AAV4EE12</accession>
<proteinExistence type="predicted"/>
<dbReference type="GO" id="GO:0000776">
    <property type="term" value="C:kinetochore"/>
    <property type="evidence" value="ECO:0007669"/>
    <property type="project" value="UniProtKB-ARBA"/>
</dbReference>
<dbReference type="GO" id="GO:0032991">
    <property type="term" value="C:protein-containing complex"/>
    <property type="evidence" value="ECO:0007669"/>
    <property type="project" value="UniProtKB-ARBA"/>
</dbReference>
<organism evidence="1 2">
    <name type="scientific">Elysia marginata</name>
    <dbReference type="NCBI Taxonomy" id="1093978"/>
    <lineage>
        <taxon>Eukaryota</taxon>
        <taxon>Metazoa</taxon>
        <taxon>Spiralia</taxon>
        <taxon>Lophotrochozoa</taxon>
        <taxon>Mollusca</taxon>
        <taxon>Gastropoda</taxon>
        <taxon>Heterobranchia</taxon>
        <taxon>Euthyneura</taxon>
        <taxon>Panpulmonata</taxon>
        <taxon>Sacoglossa</taxon>
        <taxon>Placobranchoidea</taxon>
        <taxon>Plakobranchidae</taxon>
        <taxon>Elysia</taxon>
    </lineage>
</organism>
<dbReference type="PANTHER" id="PTHR14030">
    <property type="entry name" value="MITOTIC CHECKPOINT SERINE/THREONINE-PROTEIN KINASE BUB1"/>
    <property type="match status" value="1"/>
</dbReference>
<dbReference type="InterPro" id="IPR015661">
    <property type="entry name" value="Bub1/Mad3"/>
</dbReference>
<dbReference type="SUPFAM" id="SSF56112">
    <property type="entry name" value="Protein kinase-like (PK-like)"/>
    <property type="match status" value="1"/>
</dbReference>
<dbReference type="GO" id="GO:0004672">
    <property type="term" value="F:protein kinase activity"/>
    <property type="evidence" value="ECO:0007669"/>
    <property type="project" value="TreeGrafter"/>
</dbReference>
<gene>
    <name evidence="1" type="ORF">ElyMa_001781100</name>
</gene>
<keyword evidence="1" id="KW-0418">Kinase</keyword>
<keyword evidence="2" id="KW-1185">Reference proteome</keyword>
<dbReference type="GO" id="GO:0005634">
    <property type="term" value="C:nucleus"/>
    <property type="evidence" value="ECO:0007669"/>
    <property type="project" value="TreeGrafter"/>
</dbReference>
<dbReference type="Gene3D" id="1.10.510.10">
    <property type="entry name" value="Transferase(Phosphotransferase) domain 1"/>
    <property type="match status" value="1"/>
</dbReference>
<dbReference type="GO" id="GO:0007094">
    <property type="term" value="P:mitotic spindle assembly checkpoint signaling"/>
    <property type="evidence" value="ECO:0007669"/>
    <property type="project" value="InterPro"/>
</dbReference>
<comment type="caution">
    <text evidence="1">The sequence shown here is derived from an EMBL/GenBank/DDBJ whole genome shotgun (WGS) entry which is preliminary data.</text>
</comment>
<name>A0AAV4EE12_9GAST</name>